<protein>
    <submittedName>
        <fullName evidence="2">Uncharacterized protein</fullName>
    </submittedName>
</protein>
<proteinExistence type="predicted"/>
<evidence type="ECO:0000256" key="1">
    <source>
        <dbReference type="SAM" id="Phobius"/>
    </source>
</evidence>
<dbReference type="AlphaFoldDB" id="A0A2T8KNE1"/>
<accession>A0A2T8KNE1</accession>
<keyword evidence="1" id="KW-1133">Transmembrane helix</keyword>
<keyword evidence="1" id="KW-0472">Membrane</keyword>
<gene>
    <name evidence="2" type="ORF">PAHAL_2G072600</name>
</gene>
<keyword evidence="1" id="KW-0812">Transmembrane</keyword>
<name>A0A2T8KNE1_9POAL</name>
<feature type="transmembrane region" description="Helical" evidence="1">
    <location>
        <begin position="85"/>
        <end position="110"/>
    </location>
</feature>
<dbReference type="Proteomes" id="UP000243499">
    <property type="component" value="Chromosome 2"/>
</dbReference>
<feature type="transmembrane region" description="Helical" evidence="1">
    <location>
        <begin position="37"/>
        <end position="65"/>
    </location>
</feature>
<reference evidence="2" key="1">
    <citation type="submission" date="2018-04" db="EMBL/GenBank/DDBJ databases">
        <title>WGS assembly of Panicum hallii.</title>
        <authorList>
            <person name="Lovell J."/>
            <person name="Jenkins J."/>
            <person name="Lowry D."/>
            <person name="Mamidi S."/>
            <person name="Sreedasyam A."/>
            <person name="Weng X."/>
            <person name="Barry K."/>
            <person name="Bonette J."/>
            <person name="Campitelli B."/>
            <person name="Daum C."/>
            <person name="Gordon S."/>
            <person name="Gould B."/>
            <person name="Lipzen A."/>
            <person name="Macqueen A."/>
            <person name="Palacio-Mejia J."/>
            <person name="Plott C."/>
            <person name="Shakirov E."/>
            <person name="Shu S."/>
            <person name="Yoshinaga Y."/>
            <person name="Zane M."/>
            <person name="Rokhsar D."/>
            <person name="Grimwood J."/>
            <person name="Schmutz J."/>
            <person name="Juenger T."/>
        </authorList>
    </citation>
    <scope>NUCLEOTIDE SEQUENCE [LARGE SCALE GENOMIC DNA]</scope>
    <source>
        <strain evidence="2">FIL2</strain>
    </source>
</reference>
<dbReference type="EMBL" id="CM008047">
    <property type="protein sequence ID" value="PVH63629.1"/>
    <property type="molecule type" value="Genomic_DNA"/>
</dbReference>
<evidence type="ECO:0000313" key="2">
    <source>
        <dbReference type="EMBL" id="PVH63629.1"/>
    </source>
</evidence>
<organism evidence="2">
    <name type="scientific">Panicum hallii</name>
    <dbReference type="NCBI Taxonomy" id="206008"/>
    <lineage>
        <taxon>Eukaryota</taxon>
        <taxon>Viridiplantae</taxon>
        <taxon>Streptophyta</taxon>
        <taxon>Embryophyta</taxon>
        <taxon>Tracheophyta</taxon>
        <taxon>Spermatophyta</taxon>
        <taxon>Magnoliopsida</taxon>
        <taxon>Liliopsida</taxon>
        <taxon>Poales</taxon>
        <taxon>Poaceae</taxon>
        <taxon>PACMAD clade</taxon>
        <taxon>Panicoideae</taxon>
        <taxon>Panicodae</taxon>
        <taxon>Paniceae</taxon>
        <taxon>Panicinae</taxon>
        <taxon>Panicum</taxon>
        <taxon>Panicum sect. Panicum</taxon>
    </lineage>
</organism>
<sequence>MDICRLVFAPSGIFKTIGSIEPCKTHHKKGCILEQKYFTLFFCCKCIIMAAAKGKGWLLISSFSLWWSDDAFRSKSLFMSSFIKLITNCILTISSDFNFLTCIYFLALIFNAGRYYLWY</sequence>
<dbReference type="Gramene" id="PVH63629">
    <property type="protein sequence ID" value="PVH63629"/>
    <property type="gene ID" value="PAHAL_2G072600"/>
</dbReference>